<dbReference type="SUPFAM" id="SSF53244">
    <property type="entry name" value="MurD-like peptide ligases, peptide-binding domain"/>
    <property type="match status" value="1"/>
</dbReference>
<keyword evidence="2" id="KW-0133">Cell shape</keyword>
<accession>A0A921GPX3</accession>
<dbReference type="EMBL" id="DYWO01000294">
    <property type="protein sequence ID" value="HJF50091.1"/>
    <property type="molecule type" value="Genomic_DNA"/>
</dbReference>
<gene>
    <name evidence="5" type="primary">murE</name>
    <name evidence="5" type="ORF">K8W24_09885</name>
</gene>
<reference evidence="5" key="1">
    <citation type="journal article" date="2021" name="PeerJ">
        <title>Extensive microbial diversity within the chicken gut microbiome revealed by metagenomics and culture.</title>
        <authorList>
            <person name="Gilroy R."/>
            <person name="Ravi A."/>
            <person name="Getino M."/>
            <person name="Pursley I."/>
            <person name="Horton D.L."/>
            <person name="Alikhan N.F."/>
            <person name="Baker D."/>
            <person name="Gharbi K."/>
            <person name="Hall N."/>
            <person name="Watson M."/>
            <person name="Adriaenssens E.M."/>
            <person name="Foster-Nyarko E."/>
            <person name="Jarju S."/>
            <person name="Secka A."/>
            <person name="Antonio M."/>
            <person name="Oren A."/>
            <person name="Chaudhuri R.R."/>
            <person name="La Ragione R."/>
            <person name="Hildebrand F."/>
            <person name="Pallen M.J."/>
        </authorList>
    </citation>
    <scope>NUCLEOTIDE SEQUENCE</scope>
    <source>
        <strain evidence="5">1647</strain>
    </source>
</reference>
<feature type="domain" description="Mur ligase central" evidence="4">
    <location>
        <begin position="17"/>
        <end position="223"/>
    </location>
</feature>
<keyword evidence="2" id="KW-0961">Cell wall biogenesis/degradation</keyword>
<dbReference type="InterPro" id="IPR013221">
    <property type="entry name" value="Mur_ligase_cen"/>
</dbReference>
<name>A0A921GPX3_9MICO</name>
<evidence type="ECO:0000313" key="5">
    <source>
        <dbReference type="EMBL" id="HJF50091.1"/>
    </source>
</evidence>
<feature type="domain" description="Mur ligase C-terminal" evidence="3">
    <location>
        <begin position="246"/>
        <end position="369"/>
    </location>
</feature>
<dbReference type="GO" id="GO:0005524">
    <property type="term" value="F:ATP binding"/>
    <property type="evidence" value="ECO:0007669"/>
    <property type="project" value="InterPro"/>
</dbReference>
<protein>
    <submittedName>
        <fullName evidence="5">UDP-N-acetylmuramyl-tripeptide synthetase</fullName>
    </submittedName>
</protein>
<dbReference type="GO" id="GO:0009252">
    <property type="term" value="P:peptidoglycan biosynthetic process"/>
    <property type="evidence" value="ECO:0007669"/>
    <property type="project" value="UniProtKB-KW"/>
</dbReference>
<dbReference type="GO" id="GO:0005737">
    <property type="term" value="C:cytoplasm"/>
    <property type="evidence" value="ECO:0007669"/>
    <property type="project" value="UniProtKB-SubCell"/>
</dbReference>
<comment type="subcellular location">
    <subcellularLocation>
        <location evidence="2">Cytoplasm</location>
    </subcellularLocation>
</comment>
<evidence type="ECO:0000259" key="4">
    <source>
        <dbReference type="Pfam" id="PF08245"/>
    </source>
</evidence>
<dbReference type="InterPro" id="IPR036615">
    <property type="entry name" value="Mur_ligase_C_dom_sf"/>
</dbReference>
<dbReference type="Pfam" id="PF08245">
    <property type="entry name" value="Mur_ligase_M"/>
    <property type="match status" value="1"/>
</dbReference>
<dbReference type="GO" id="GO:0008360">
    <property type="term" value="P:regulation of cell shape"/>
    <property type="evidence" value="ECO:0007669"/>
    <property type="project" value="UniProtKB-KW"/>
</dbReference>
<dbReference type="PANTHER" id="PTHR23135">
    <property type="entry name" value="MUR LIGASE FAMILY MEMBER"/>
    <property type="match status" value="1"/>
</dbReference>
<dbReference type="InterPro" id="IPR004101">
    <property type="entry name" value="Mur_ligase_C"/>
</dbReference>
<comment type="caution">
    <text evidence="5">The sequence shown here is derived from an EMBL/GenBank/DDBJ whole genome shotgun (WGS) entry which is preliminary data.</text>
</comment>
<dbReference type="Gene3D" id="3.40.1190.10">
    <property type="entry name" value="Mur-like, catalytic domain"/>
    <property type="match status" value="1"/>
</dbReference>
<dbReference type="GO" id="GO:0051301">
    <property type="term" value="P:cell division"/>
    <property type="evidence" value="ECO:0007669"/>
    <property type="project" value="UniProtKB-KW"/>
</dbReference>
<keyword evidence="2" id="KW-0573">Peptidoglycan synthesis</keyword>
<reference evidence="5" key="2">
    <citation type="submission" date="2021-09" db="EMBL/GenBank/DDBJ databases">
        <authorList>
            <person name="Gilroy R."/>
        </authorList>
    </citation>
    <scope>NUCLEOTIDE SEQUENCE</scope>
    <source>
        <strain evidence="5">1647</strain>
    </source>
</reference>
<dbReference type="AlphaFoldDB" id="A0A921GPX3"/>
<evidence type="ECO:0000313" key="6">
    <source>
        <dbReference type="Proteomes" id="UP000775129"/>
    </source>
</evidence>
<proteinExistence type="inferred from homology"/>
<sequence>MIQPVTAPVGRPLVSAVTGTNGKTTVATATLQLLRAAGLHAAGCDSTGIDDVHGAVRPAQFRRSAQFLPDLIAQQVALGAEAISLEAFVGILKDGLLEHVEVDVAVCTGLERDHLDVHGSLEAYWGAKLRLFEEHLRPDGVAVLATDCAQGDLVRDAAARRGARLVTVGPGGDVVLEEAEEVAAADGAVRLEGVLCVGSQRLPVLLPTVHAVAVMNLLLAASAVIALGAGPGTVAEALAGVTPPPGRLEVIGRRGGVTAMVDTAHNPAALRTALTAVRDRTEGRVLLVVGAGGERDRAKRAPMGEIAAELADLVVLTDDNPRREPPARIRAEVREGCPDSIEVPRRADAIRAAWEMARSGDVVLVAGKGDETEQLVGTQRVPHDDRAVLRALLTRD</sequence>
<organism evidence="5 6">
    <name type="scientific">Brachybacterium paraconglomeratum</name>
    <dbReference type="NCBI Taxonomy" id="173362"/>
    <lineage>
        <taxon>Bacteria</taxon>
        <taxon>Bacillati</taxon>
        <taxon>Actinomycetota</taxon>
        <taxon>Actinomycetes</taxon>
        <taxon>Micrococcales</taxon>
        <taxon>Dermabacteraceae</taxon>
        <taxon>Brachybacterium</taxon>
    </lineage>
</organism>
<dbReference type="GO" id="GO:0071555">
    <property type="term" value="P:cell wall organization"/>
    <property type="evidence" value="ECO:0007669"/>
    <property type="project" value="UniProtKB-KW"/>
</dbReference>
<dbReference type="Proteomes" id="UP000775129">
    <property type="component" value="Unassembled WGS sequence"/>
</dbReference>
<evidence type="ECO:0000256" key="2">
    <source>
        <dbReference type="RuleBase" id="RU004135"/>
    </source>
</evidence>
<evidence type="ECO:0000259" key="3">
    <source>
        <dbReference type="Pfam" id="PF02875"/>
    </source>
</evidence>
<dbReference type="Pfam" id="PF02875">
    <property type="entry name" value="Mur_ligase_C"/>
    <property type="match status" value="1"/>
</dbReference>
<dbReference type="GO" id="GO:0016881">
    <property type="term" value="F:acid-amino acid ligase activity"/>
    <property type="evidence" value="ECO:0007669"/>
    <property type="project" value="InterPro"/>
</dbReference>
<evidence type="ECO:0000256" key="1">
    <source>
        <dbReference type="ARBA" id="ARBA00005898"/>
    </source>
</evidence>
<comment type="similarity">
    <text evidence="1">Belongs to the MurCDEF family. MurE subfamily.</text>
</comment>
<keyword evidence="2" id="KW-0131">Cell cycle</keyword>
<dbReference type="InterPro" id="IPR036565">
    <property type="entry name" value="Mur-like_cat_sf"/>
</dbReference>
<dbReference type="NCBIfam" id="TIGR01085">
    <property type="entry name" value="murE"/>
    <property type="match status" value="1"/>
</dbReference>
<dbReference type="PANTHER" id="PTHR23135:SF4">
    <property type="entry name" value="UDP-N-ACETYLMURAMOYL-L-ALANYL-D-GLUTAMATE--2,6-DIAMINOPIMELATE LIGASE MURE HOMOLOG, CHLOROPLASTIC"/>
    <property type="match status" value="1"/>
</dbReference>
<dbReference type="SUPFAM" id="SSF53623">
    <property type="entry name" value="MurD-like peptide ligases, catalytic domain"/>
    <property type="match status" value="1"/>
</dbReference>
<dbReference type="Gene3D" id="3.90.190.20">
    <property type="entry name" value="Mur ligase, C-terminal domain"/>
    <property type="match status" value="1"/>
</dbReference>
<keyword evidence="2" id="KW-0132">Cell division</keyword>
<dbReference type="InterPro" id="IPR005761">
    <property type="entry name" value="UDP-N-AcMur-Glu-dNH2Pim_ligase"/>
</dbReference>
<comment type="pathway">
    <text evidence="2">Cell wall biogenesis; peptidoglycan biosynthesis.</text>
</comment>